<organism evidence="1 2">
    <name type="scientific">Candidatus Mycobacterium methanotrophicum</name>
    <dbReference type="NCBI Taxonomy" id="2943498"/>
    <lineage>
        <taxon>Bacteria</taxon>
        <taxon>Bacillati</taxon>
        <taxon>Actinomycetota</taxon>
        <taxon>Actinomycetes</taxon>
        <taxon>Mycobacteriales</taxon>
        <taxon>Mycobacteriaceae</taxon>
        <taxon>Mycobacterium</taxon>
    </lineage>
</organism>
<evidence type="ECO:0000313" key="1">
    <source>
        <dbReference type="EMBL" id="UQX10787.1"/>
    </source>
</evidence>
<sequence length="200" mass="21275">MGALAGSGISGISDKAVSRAGLAELLSCLSLNSLFVRLRADIDAFFVRQPKKGLACALRIKNLLPSRVDIARALLCHRVSLTLTISDLRDKLTDFVEVVLGFQNIIDIFVSPFGDACQFVPKLHDAVASGSQGCFIDAIVSGDVCSLVCTLTERISNGLGGHSLLVGKCHSDSALQRVMKLGEARLDGPAIENCVIKRAH</sequence>
<accession>A0ABY4QJW9</accession>
<dbReference type="Proteomes" id="UP001056610">
    <property type="component" value="Chromosome"/>
</dbReference>
<gene>
    <name evidence="1" type="ORF">M5I08_22925</name>
</gene>
<protein>
    <submittedName>
        <fullName evidence="1">Uncharacterized protein</fullName>
    </submittedName>
</protein>
<name>A0ABY4QJW9_9MYCO</name>
<reference evidence="1" key="1">
    <citation type="submission" date="2022-05" db="EMBL/GenBank/DDBJ databases">
        <title>A methanotrophic Mycobacterium dominates a cave microbial ecosystem.</title>
        <authorList>
            <person name="Van Spanning R.J.M."/>
            <person name="Guan Q."/>
            <person name="Melkonian C."/>
            <person name="Gallant J."/>
            <person name="Polerecky L."/>
            <person name="Flot J.-F."/>
            <person name="Brandt B.W."/>
            <person name="Braster M."/>
            <person name="Iturbe Espinoza P."/>
            <person name="Aerts J."/>
            <person name="Meima-Franke M."/>
            <person name="Piersma S.R."/>
            <person name="Bunduc C."/>
            <person name="Ummels R."/>
            <person name="Pain A."/>
            <person name="Fleming E.J."/>
            <person name="van der Wel N."/>
            <person name="Gherman V.D."/>
            <person name="Sarbu S.M."/>
            <person name="Bodelier P.L.E."/>
            <person name="Bitter W."/>
        </authorList>
    </citation>
    <scope>NUCLEOTIDE SEQUENCE</scope>
    <source>
        <strain evidence="1">Sulfur Cave</strain>
    </source>
</reference>
<dbReference type="EMBL" id="CP097320">
    <property type="protein sequence ID" value="UQX10787.1"/>
    <property type="molecule type" value="Genomic_DNA"/>
</dbReference>
<evidence type="ECO:0000313" key="2">
    <source>
        <dbReference type="Proteomes" id="UP001056610"/>
    </source>
</evidence>
<keyword evidence="2" id="KW-1185">Reference proteome</keyword>
<proteinExistence type="predicted"/>
<dbReference type="RefSeq" id="WP_249762979.1">
    <property type="nucleotide sequence ID" value="NZ_CP097320.1"/>
</dbReference>